<sequence>LQRVQNAAARLIFLESKYCHAINGLAPFYLQELISLKEACKYKLRSDCDGLLLNPVKFKTLTTLGDRSFAAAAPQLWNSLPYSIRSSRS</sequence>
<comment type="caution">
    <text evidence="1">The sequence shown here is derived from an EMBL/GenBank/DDBJ whole genome shotgun (WGS) entry which is preliminary data.</text>
</comment>
<reference evidence="1 2" key="1">
    <citation type="submission" date="2022-05" db="EMBL/GenBank/DDBJ databases">
        <authorList>
            <consortium name="Genoscope - CEA"/>
            <person name="William W."/>
        </authorList>
    </citation>
    <scope>NUCLEOTIDE SEQUENCE [LARGE SCALE GENOMIC DNA]</scope>
</reference>
<dbReference type="EMBL" id="CALNXI010000598">
    <property type="protein sequence ID" value="CAH3029897.1"/>
    <property type="molecule type" value="Genomic_DNA"/>
</dbReference>
<keyword evidence="2" id="KW-1185">Reference proteome</keyword>
<evidence type="ECO:0000313" key="1">
    <source>
        <dbReference type="EMBL" id="CAH3029897.1"/>
    </source>
</evidence>
<accession>A0ABN8MK37</accession>
<feature type="non-terminal residue" evidence="1">
    <location>
        <position position="1"/>
    </location>
</feature>
<evidence type="ECO:0000313" key="2">
    <source>
        <dbReference type="Proteomes" id="UP001159427"/>
    </source>
</evidence>
<protein>
    <submittedName>
        <fullName evidence="1">Uncharacterized protein</fullName>
    </submittedName>
</protein>
<proteinExistence type="predicted"/>
<gene>
    <name evidence="1" type="ORF">PEVE_00036904</name>
</gene>
<dbReference type="Proteomes" id="UP001159427">
    <property type="component" value="Unassembled WGS sequence"/>
</dbReference>
<organism evidence="1 2">
    <name type="scientific">Porites evermanni</name>
    <dbReference type="NCBI Taxonomy" id="104178"/>
    <lineage>
        <taxon>Eukaryota</taxon>
        <taxon>Metazoa</taxon>
        <taxon>Cnidaria</taxon>
        <taxon>Anthozoa</taxon>
        <taxon>Hexacorallia</taxon>
        <taxon>Scleractinia</taxon>
        <taxon>Fungiina</taxon>
        <taxon>Poritidae</taxon>
        <taxon>Porites</taxon>
    </lineage>
</organism>
<name>A0ABN8MK37_9CNID</name>